<reference evidence="13" key="1">
    <citation type="submission" date="2023-07" db="EMBL/GenBank/DDBJ databases">
        <title>Verminephrobacter genomes.</title>
        <authorList>
            <person name="Lund M.B."/>
        </authorList>
    </citation>
    <scope>NUCLEOTIDE SEQUENCE [LARGE SCALE GENOMIC DNA]</scope>
    <source>
        <strain evidence="13">AtM5-05</strain>
    </source>
</reference>
<dbReference type="InterPro" id="IPR005503">
    <property type="entry name" value="FliL"/>
</dbReference>
<keyword evidence="9 10" id="KW-0472">Membrane</keyword>
<dbReference type="Pfam" id="PF03748">
    <property type="entry name" value="FliL"/>
    <property type="match status" value="1"/>
</dbReference>
<comment type="subcellular location">
    <subcellularLocation>
        <location evidence="10">Cell inner membrane</location>
    </subcellularLocation>
    <subcellularLocation>
        <location evidence="2">Cell membrane</location>
        <topology evidence="2">Single-pass membrane protein</topology>
    </subcellularLocation>
</comment>
<evidence type="ECO:0000256" key="10">
    <source>
        <dbReference type="RuleBase" id="RU364125"/>
    </source>
</evidence>
<evidence type="ECO:0000256" key="2">
    <source>
        <dbReference type="ARBA" id="ARBA00004162"/>
    </source>
</evidence>
<evidence type="ECO:0000256" key="3">
    <source>
        <dbReference type="ARBA" id="ARBA00008281"/>
    </source>
</evidence>
<evidence type="ECO:0000313" key="13">
    <source>
        <dbReference type="Proteomes" id="UP001208935"/>
    </source>
</evidence>
<gene>
    <name evidence="12" type="ORF">D5039_09640</name>
</gene>
<evidence type="ECO:0000313" key="12">
    <source>
        <dbReference type="EMBL" id="MCW5321397.1"/>
    </source>
</evidence>
<proteinExistence type="inferred from homology"/>
<keyword evidence="12" id="KW-0969">Cilium</keyword>
<evidence type="ECO:0000256" key="9">
    <source>
        <dbReference type="ARBA" id="ARBA00023136"/>
    </source>
</evidence>
<keyword evidence="4" id="KW-1003">Cell membrane</keyword>
<keyword evidence="6" id="KW-0812">Transmembrane</keyword>
<dbReference type="PANTHER" id="PTHR35091">
    <property type="entry name" value="FLAGELLAR PROTEIN FLIL"/>
    <property type="match status" value="1"/>
</dbReference>
<evidence type="ECO:0000256" key="8">
    <source>
        <dbReference type="ARBA" id="ARBA00022989"/>
    </source>
</evidence>
<feature type="region of interest" description="Disordered" evidence="11">
    <location>
        <begin position="119"/>
        <end position="151"/>
    </location>
</feature>
<evidence type="ECO:0000256" key="7">
    <source>
        <dbReference type="ARBA" id="ARBA00022779"/>
    </source>
</evidence>
<dbReference type="EMBL" id="QZCW01000002">
    <property type="protein sequence ID" value="MCW5321397.1"/>
    <property type="molecule type" value="Genomic_DNA"/>
</dbReference>
<comment type="similarity">
    <text evidence="3 10">Belongs to the FliL family.</text>
</comment>
<keyword evidence="12" id="KW-0282">Flagellum</keyword>
<accession>A0ABT3KTG4</accession>
<keyword evidence="7 10" id="KW-0283">Flagellar rotation</keyword>
<protein>
    <recommendedName>
        <fullName evidence="10">Flagellar protein FliL</fullName>
    </recommendedName>
</protein>
<evidence type="ECO:0000256" key="5">
    <source>
        <dbReference type="ARBA" id="ARBA00022500"/>
    </source>
</evidence>
<evidence type="ECO:0000256" key="4">
    <source>
        <dbReference type="ARBA" id="ARBA00022475"/>
    </source>
</evidence>
<comment type="caution">
    <text evidence="12">The sequence shown here is derived from an EMBL/GenBank/DDBJ whole genome shotgun (WGS) entry which is preliminary data.</text>
</comment>
<evidence type="ECO:0000256" key="1">
    <source>
        <dbReference type="ARBA" id="ARBA00002254"/>
    </source>
</evidence>
<name>A0ABT3KTG4_9BURK</name>
<evidence type="ECO:0000256" key="11">
    <source>
        <dbReference type="SAM" id="MobiDB-lite"/>
    </source>
</evidence>
<sequence>MLLVGTALAGVLVGASAGAWFVASRAPADDEDASRAAPVFLPMESMVVNLADSGGDRFAQIGVTLELENAKVQEQVRAYLPNIRSGVLMLASQRSTAELLQRAGKEKLATDILAEVTRTMDYPPPAESERAQADVPEDAAEHAPARRRTQRNPVRRVLFSSFIVQ</sequence>
<dbReference type="RefSeq" id="WP_265282641.1">
    <property type="nucleotide sequence ID" value="NZ_QZCW01000002.1"/>
</dbReference>
<comment type="function">
    <text evidence="1 10">Controls the rotational direction of flagella during chemotaxis.</text>
</comment>
<organism evidence="12 13">
    <name type="scientific">Verminephrobacter aporrectodeae subsp. tuberculatae</name>
    <dbReference type="NCBI Taxonomy" id="1110392"/>
    <lineage>
        <taxon>Bacteria</taxon>
        <taxon>Pseudomonadati</taxon>
        <taxon>Pseudomonadota</taxon>
        <taxon>Betaproteobacteria</taxon>
        <taxon>Burkholderiales</taxon>
        <taxon>Comamonadaceae</taxon>
        <taxon>Verminephrobacter</taxon>
    </lineage>
</organism>
<keyword evidence="10" id="KW-0997">Cell inner membrane</keyword>
<dbReference type="Proteomes" id="UP001208935">
    <property type="component" value="Unassembled WGS sequence"/>
</dbReference>
<evidence type="ECO:0000256" key="6">
    <source>
        <dbReference type="ARBA" id="ARBA00022692"/>
    </source>
</evidence>
<dbReference type="PANTHER" id="PTHR35091:SF2">
    <property type="entry name" value="FLAGELLAR PROTEIN FLIL"/>
    <property type="match status" value="1"/>
</dbReference>
<keyword evidence="12" id="KW-0966">Cell projection</keyword>
<keyword evidence="8" id="KW-1133">Transmembrane helix</keyword>
<keyword evidence="13" id="KW-1185">Reference proteome</keyword>
<keyword evidence="5 10" id="KW-0145">Chemotaxis</keyword>